<dbReference type="InterPro" id="IPR000873">
    <property type="entry name" value="AMP-dep_synth/lig_dom"/>
</dbReference>
<dbReference type="InterPro" id="IPR042099">
    <property type="entry name" value="ANL_N_sf"/>
</dbReference>
<gene>
    <name evidence="3" type="ORF">V1634_26150</name>
    <name evidence="4" type="ORF">V1634_32165</name>
</gene>
<dbReference type="PANTHER" id="PTHR43767:SF10">
    <property type="entry name" value="SURFACTIN SYNTHASE SUBUNIT 1"/>
    <property type="match status" value="1"/>
</dbReference>
<evidence type="ECO:0000313" key="5">
    <source>
        <dbReference type="Proteomes" id="UP001339911"/>
    </source>
</evidence>
<dbReference type="InterPro" id="IPR045851">
    <property type="entry name" value="AMP-bd_C_sf"/>
</dbReference>
<feature type="domain" description="AMP-binding enzyme C-terminal" evidence="2">
    <location>
        <begin position="452"/>
        <end position="524"/>
    </location>
</feature>
<dbReference type="PANTHER" id="PTHR43767">
    <property type="entry name" value="LONG-CHAIN-FATTY-ACID--COA LIGASE"/>
    <property type="match status" value="1"/>
</dbReference>
<dbReference type="SUPFAM" id="SSF56801">
    <property type="entry name" value="Acetyl-CoA synthetase-like"/>
    <property type="match status" value="1"/>
</dbReference>
<dbReference type="InterPro" id="IPR020845">
    <property type="entry name" value="AMP-binding_CS"/>
</dbReference>
<dbReference type="Gene3D" id="3.40.50.12780">
    <property type="entry name" value="N-terminal domain of ligase-like"/>
    <property type="match status" value="1"/>
</dbReference>
<name>A0ABU7SNH8_9ACTN</name>
<organism evidence="4 5">
    <name type="scientific">Plantactinospora veratri</name>
    <dbReference type="NCBI Taxonomy" id="1436122"/>
    <lineage>
        <taxon>Bacteria</taxon>
        <taxon>Bacillati</taxon>
        <taxon>Actinomycetota</taxon>
        <taxon>Actinomycetes</taxon>
        <taxon>Micromonosporales</taxon>
        <taxon>Micromonosporaceae</taxon>
        <taxon>Plantactinospora</taxon>
    </lineage>
</organism>
<evidence type="ECO:0000313" key="4">
    <source>
        <dbReference type="EMBL" id="MEE6311488.1"/>
    </source>
</evidence>
<reference evidence="4 5" key="1">
    <citation type="submission" date="2024-01" db="EMBL/GenBank/DDBJ databases">
        <title>Genome insights into Plantactinospora veratri sp. nov.</title>
        <authorList>
            <person name="Wang L."/>
        </authorList>
    </citation>
    <scope>NUCLEOTIDE SEQUENCE [LARGE SCALE GENOMIC DNA]</scope>
    <source>
        <strain evidence="4 5">NEAU-FHS4</strain>
    </source>
</reference>
<evidence type="ECO:0000313" key="3">
    <source>
        <dbReference type="EMBL" id="MEE6310325.1"/>
    </source>
</evidence>
<evidence type="ECO:0000259" key="2">
    <source>
        <dbReference type="Pfam" id="PF13193"/>
    </source>
</evidence>
<protein>
    <submittedName>
        <fullName evidence="4">Class I adenylate-forming enzyme family protein</fullName>
    </submittedName>
</protein>
<dbReference type="Pfam" id="PF00501">
    <property type="entry name" value="AMP-binding"/>
    <property type="match status" value="1"/>
</dbReference>
<evidence type="ECO:0000259" key="1">
    <source>
        <dbReference type="Pfam" id="PF00501"/>
    </source>
</evidence>
<sequence length="552" mass="56599">MSGTSAGGAAGAGRGVATGGGARPALGRRLGGTGRVALTVPQLLAARAGTEPSHVAVSQGAGSLDLGTWQARTQAIAAGLRAAGVRPGDRVGLLYGAQDWIGYACSYTGVLAAAAVAVPLSTRSAPAELAYMLGHSGAAALLHGPTAKLPDVPVRFRWGPDDVAALPGAELPGATLPGATLPGAEPTAGPRPGDPAQILYTSGTTGRPKGVTATHANLTHGCRLDPPLRALAHSRQFLHAFPIGTNAGQTMLFNALDAHAGMLVTARFGPDHFARLIERHGVGSVFVVPAMAIELLRSGALERYDLSSVVLLGSTAAVLPPAVATGLAAALPGATIVNYYTSTEAAPTQTSVVFGPDRPAALGRVVAGGALQVRDEDGRPCPAGVTGEVWLRCAGTARSYHDDPAATRQVFRDGWTRMGDIGYLDGDGYLYLVDRESDVIKSGADKVSTVAVEAALHEHPEIVEAAVFGLPDPVLGTTPVAALVTTRPLRLAEVRGFLASRLAGHEQPSRIVHVDELPRNAGGKVVKHRLRALFDQPDPTPGDPSSRPPEAA</sequence>
<keyword evidence="5" id="KW-1185">Reference proteome</keyword>
<comment type="caution">
    <text evidence="4">The sequence shown here is derived from an EMBL/GenBank/DDBJ whole genome shotgun (WGS) entry which is preliminary data.</text>
</comment>
<dbReference type="Proteomes" id="UP001339911">
    <property type="component" value="Unassembled WGS sequence"/>
</dbReference>
<dbReference type="EMBL" id="JAZGQL010000034">
    <property type="protein sequence ID" value="MEE6311488.1"/>
    <property type="molecule type" value="Genomic_DNA"/>
</dbReference>
<accession>A0ABU7SNH8</accession>
<dbReference type="InterPro" id="IPR025110">
    <property type="entry name" value="AMP-bd_C"/>
</dbReference>
<proteinExistence type="predicted"/>
<dbReference type="InterPro" id="IPR050237">
    <property type="entry name" value="ATP-dep_AMP-bd_enzyme"/>
</dbReference>
<dbReference type="EMBL" id="JAZGQL010000025">
    <property type="protein sequence ID" value="MEE6310325.1"/>
    <property type="molecule type" value="Genomic_DNA"/>
</dbReference>
<dbReference type="PROSITE" id="PS00455">
    <property type="entry name" value="AMP_BINDING"/>
    <property type="match status" value="1"/>
</dbReference>
<dbReference type="Gene3D" id="3.30.300.30">
    <property type="match status" value="1"/>
</dbReference>
<feature type="domain" description="AMP-dependent synthetase/ligase" evidence="1">
    <location>
        <begin position="46"/>
        <end position="401"/>
    </location>
</feature>
<dbReference type="Pfam" id="PF13193">
    <property type="entry name" value="AMP-binding_C"/>
    <property type="match status" value="1"/>
</dbReference>
<dbReference type="RefSeq" id="WP_331210548.1">
    <property type="nucleotide sequence ID" value="NZ_JAZGQL010000025.1"/>
</dbReference>